<dbReference type="AlphaFoldDB" id="A0A8X6PPE7"/>
<keyword evidence="3" id="KW-1185">Reference proteome</keyword>
<reference evidence="2" key="1">
    <citation type="submission" date="2020-08" db="EMBL/GenBank/DDBJ databases">
        <title>Multicomponent nature underlies the extraordinary mechanical properties of spider dragline silk.</title>
        <authorList>
            <person name="Kono N."/>
            <person name="Nakamura H."/>
            <person name="Mori M."/>
            <person name="Yoshida Y."/>
            <person name="Ohtoshi R."/>
            <person name="Malay A.D."/>
            <person name="Moran D.A.P."/>
            <person name="Tomita M."/>
            <person name="Numata K."/>
            <person name="Arakawa K."/>
        </authorList>
    </citation>
    <scope>NUCLEOTIDE SEQUENCE</scope>
</reference>
<feature type="compositionally biased region" description="Polar residues" evidence="1">
    <location>
        <begin position="33"/>
        <end position="47"/>
    </location>
</feature>
<dbReference type="Proteomes" id="UP000887013">
    <property type="component" value="Unassembled WGS sequence"/>
</dbReference>
<feature type="compositionally biased region" description="Basic and acidic residues" evidence="1">
    <location>
        <begin position="1"/>
        <end position="12"/>
    </location>
</feature>
<evidence type="ECO:0000256" key="1">
    <source>
        <dbReference type="SAM" id="MobiDB-lite"/>
    </source>
</evidence>
<accession>A0A8X6PPE7</accession>
<organism evidence="2 3">
    <name type="scientific">Nephila pilipes</name>
    <name type="common">Giant wood spider</name>
    <name type="synonym">Nephila maculata</name>
    <dbReference type="NCBI Taxonomy" id="299642"/>
    <lineage>
        <taxon>Eukaryota</taxon>
        <taxon>Metazoa</taxon>
        <taxon>Ecdysozoa</taxon>
        <taxon>Arthropoda</taxon>
        <taxon>Chelicerata</taxon>
        <taxon>Arachnida</taxon>
        <taxon>Araneae</taxon>
        <taxon>Araneomorphae</taxon>
        <taxon>Entelegynae</taxon>
        <taxon>Araneoidea</taxon>
        <taxon>Nephilidae</taxon>
        <taxon>Nephila</taxon>
    </lineage>
</organism>
<sequence>MKKSPFQKEKVIRNRRSAASNSQDEYHDDRSTDASVLRNTETSSSYGNRIKVHSRKLNELLAIYPNYTRSREARDTDGAEIEVLLGLLNFAGVYHGDRVNLEELGRID</sequence>
<proteinExistence type="predicted"/>
<gene>
    <name evidence="2" type="ORF">NPIL_555741</name>
</gene>
<feature type="region of interest" description="Disordered" evidence="1">
    <location>
        <begin position="1"/>
        <end position="47"/>
    </location>
</feature>
<dbReference type="OrthoDB" id="6779804at2759"/>
<dbReference type="EMBL" id="BMAW01071317">
    <property type="protein sequence ID" value="GFT77606.1"/>
    <property type="molecule type" value="Genomic_DNA"/>
</dbReference>
<protein>
    <submittedName>
        <fullName evidence="2">Uncharacterized protein</fullName>
    </submittedName>
</protein>
<evidence type="ECO:0000313" key="3">
    <source>
        <dbReference type="Proteomes" id="UP000887013"/>
    </source>
</evidence>
<comment type="caution">
    <text evidence="2">The sequence shown here is derived from an EMBL/GenBank/DDBJ whole genome shotgun (WGS) entry which is preliminary data.</text>
</comment>
<name>A0A8X6PPE7_NEPPI</name>
<evidence type="ECO:0000313" key="2">
    <source>
        <dbReference type="EMBL" id="GFT77606.1"/>
    </source>
</evidence>